<comment type="subcellular location">
    <subcellularLocation>
        <location evidence="1">Nucleus</location>
    </subcellularLocation>
</comment>
<dbReference type="GO" id="GO:0051726">
    <property type="term" value="P:regulation of cell cycle"/>
    <property type="evidence" value="ECO:0007669"/>
    <property type="project" value="TreeGrafter"/>
</dbReference>
<evidence type="ECO:0000259" key="3">
    <source>
        <dbReference type="SMART" id="SM01135"/>
    </source>
</evidence>
<dbReference type="EMBL" id="SHOA02000002">
    <property type="protein sequence ID" value="TDH69155.1"/>
    <property type="molecule type" value="Genomic_DNA"/>
</dbReference>
<name>A0A976FLT0_BRELC</name>
<dbReference type="GO" id="GO:0006357">
    <property type="term" value="P:regulation of transcription by RNA polymerase II"/>
    <property type="evidence" value="ECO:0007669"/>
    <property type="project" value="TreeGrafter"/>
</dbReference>
<dbReference type="InterPro" id="IPR009057">
    <property type="entry name" value="Homeodomain-like_sf"/>
</dbReference>
<keyword evidence="2" id="KW-0539">Nucleus</keyword>
<proteinExistence type="predicted"/>
<feature type="domain" description="DIRP" evidence="3">
    <location>
        <begin position="187"/>
        <end position="288"/>
    </location>
</feature>
<dbReference type="InterPro" id="IPR033471">
    <property type="entry name" value="DIRP"/>
</dbReference>
<comment type="caution">
    <text evidence="4">The sequence shown here is derived from an EMBL/GenBank/DDBJ whole genome shotgun (WGS) entry which is preliminary data.</text>
</comment>
<evidence type="ECO:0000256" key="1">
    <source>
        <dbReference type="ARBA" id="ARBA00004123"/>
    </source>
</evidence>
<dbReference type="Pfam" id="PF06584">
    <property type="entry name" value="DIRP"/>
    <property type="match status" value="1"/>
</dbReference>
<evidence type="ECO:0000313" key="5">
    <source>
        <dbReference type="Proteomes" id="UP000294530"/>
    </source>
</evidence>
<dbReference type="Pfam" id="PF00249">
    <property type="entry name" value="Myb_DNA-binding"/>
    <property type="match status" value="1"/>
</dbReference>
<organism evidence="4 5">
    <name type="scientific">Bremia lactucae</name>
    <name type="common">Lettuce downy mildew</name>
    <dbReference type="NCBI Taxonomy" id="4779"/>
    <lineage>
        <taxon>Eukaryota</taxon>
        <taxon>Sar</taxon>
        <taxon>Stramenopiles</taxon>
        <taxon>Oomycota</taxon>
        <taxon>Peronosporomycetes</taxon>
        <taxon>Peronosporales</taxon>
        <taxon>Peronosporaceae</taxon>
        <taxon>Bremia</taxon>
    </lineage>
</organism>
<dbReference type="SMART" id="SM01135">
    <property type="entry name" value="DIRP"/>
    <property type="match status" value="1"/>
</dbReference>
<dbReference type="OrthoDB" id="2339771at2759"/>
<dbReference type="GO" id="GO:0003677">
    <property type="term" value="F:DNA binding"/>
    <property type="evidence" value="ECO:0007669"/>
    <property type="project" value="TreeGrafter"/>
</dbReference>
<sequence>MLPYERVLGPSWSLVELRKFYVLLKVHGRQWDTIADSLPLRSAAMVRGLFEMHRRYLSLPEASVEGFCAIMMDHFEMQNELLKRNSMKSSWVKEVIVMNVKQAIGDGLKLTARSRKKRRLENLMSTEHLATLQSQKELDQLYCEQRSLSHKKRGRKQRHPMKAIMWLEYGQKLIHGARFRLPWYHWFHSFSDVDFFQENEFVGCLKSMGLEKTKVATRSIWSSMRASMGRPRRLSPLYFAQEKQKLQLFRNSNYARDPAQLTNDRTNLLKPGVPLIVWMESKRCFRRATFATFHARDQTCQVFLNNFEAVSCKLEHIMVLDFSPWSNSEDGNTESKVPVSTLYRRREKFHGDRLANASSTISDDRYREEKIRVMLTVKSLLYRKEKIISALSTFHKRINEQQAQLSEKNATKSSPWTTPTALSPAIVKDFVKNASSDKALVQKQHSWLIANLEDTNASLQAALLSLQSFSAQTSLKSGNFITGLDDNILPIETLSEDQMRWAIHFLSASQQKAAAVVAEAALQIEKEGNVLTKHDYFSNAAHSGKILPNSRQLVANCVTLMSVLHCHVAASPDVPHVVTQKLVERVLELLKPKHESNMDLYTELCAAAKATQDQMTLQAALYKN</sequence>
<dbReference type="PANTHER" id="PTHR21689:SF2">
    <property type="entry name" value="PROTEIN LIN-9 HOMOLOG"/>
    <property type="match status" value="1"/>
</dbReference>
<dbReference type="AlphaFoldDB" id="A0A976FLT0"/>
<dbReference type="GO" id="GO:0017053">
    <property type="term" value="C:transcription repressor complex"/>
    <property type="evidence" value="ECO:0007669"/>
    <property type="project" value="InterPro"/>
</dbReference>
<keyword evidence="5" id="KW-1185">Reference proteome</keyword>
<evidence type="ECO:0000313" key="4">
    <source>
        <dbReference type="EMBL" id="TDH69155.1"/>
    </source>
</evidence>
<accession>A0A976FLT0</accession>
<dbReference type="CDD" id="cd00167">
    <property type="entry name" value="SANT"/>
    <property type="match status" value="1"/>
</dbReference>
<dbReference type="InterPro" id="IPR010561">
    <property type="entry name" value="LIN-9/ALY1"/>
</dbReference>
<dbReference type="GO" id="GO:0005654">
    <property type="term" value="C:nucleoplasm"/>
    <property type="evidence" value="ECO:0007669"/>
    <property type="project" value="TreeGrafter"/>
</dbReference>
<dbReference type="GeneID" id="94350698"/>
<reference evidence="4 5" key="1">
    <citation type="journal article" date="2021" name="Genome Biol.">
        <title>AFLAP: assembly-free linkage analysis pipeline using k-mers from genome sequencing data.</title>
        <authorList>
            <person name="Fletcher K."/>
            <person name="Zhang L."/>
            <person name="Gil J."/>
            <person name="Han R."/>
            <person name="Cavanaugh K."/>
            <person name="Michelmore R."/>
        </authorList>
    </citation>
    <scope>NUCLEOTIDE SEQUENCE [LARGE SCALE GENOMIC DNA]</scope>
    <source>
        <strain evidence="4 5">SF5</strain>
    </source>
</reference>
<dbReference type="KEGG" id="blac:94350698"/>
<gene>
    <name evidence="4" type="ORF">CCR75_006962</name>
</gene>
<protein>
    <recommendedName>
        <fullName evidence="3">DIRP domain-containing protein</fullName>
    </recommendedName>
</protein>
<dbReference type="GO" id="GO:0006351">
    <property type="term" value="P:DNA-templated transcription"/>
    <property type="evidence" value="ECO:0007669"/>
    <property type="project" value="InterPro"/>
</dbReference>
<dbReference type="PANTHER" id="PTHR21689">
    <property type="entry name" value="LIN-9"/>
    <property type="match status" value="1"/>
</dbReference>
<dbReference type="SUPFAM" id="SSF46689">
    <property type="entry name" value="Homeodomain-like"/>
    <property type="match status" value="1"/>
</dbReference>
<dbReference type="InterPro" id="IPR001005">
    <property type="entry name" value="SANT/Myb"/>
</dbReference>
<dbReference type="RefSeq" id="XP_067818654.1">
    <property type="nucleotide sequence ID" value="XM_067965027.1"/>
</dbReference>
<dbReference type="Proteomes" id="UP000294530">
    <property type="component" value="Unassembled WGS sequence"/>
</dbReference>
<evidence type="ECO:0000256" key="2">
    <source>
        <dbReference type="ARBA" id="ARBA00023242"/>
    </source>
</evidence>